<dbReference type="RefSeq" id="WP_406699654.1">
    <property type="nucleotide sequence ID" value="NZ_CP155447.1"/>
</dbReference>
<dbReference type="AlphaFoldDB" id="A0AAU7CNT7"/>
<name>A0AAU7CNT7_9BACT</name>
<proteinExistence type="predicted"/>
<sequence length="72" mass="7847">MSLLDHPEAQAILTDAVVTPDAVRLGAKQDGRIRPEERLIVIRPVGESRIDHALTNAGPEVSLAEVVRAQRQ</sequence>
<reference evidence="1" key="1">
    <citation type="submission" date="2024-05" db="EMBL/GenBank/DDBJ databases">
        <title>Planctomycetes of the genus Singulisphaera possess chitinolytic capabilities.</title>
        <authorList>
            <person name="Ivanova A."/>
        </authorList>
    </citation>
    <scope>NUCLEOTIDE SEQUENCE</scope>
    <source>
        <strain evidence="1">Ch08T</strain>
    </source>
</reference>
<organism evidence="1">
    <name type="scientific">Singulisphaera sp. Ch08</name>
    <dbReference type="NCBI Taxonomy" id="3120278"/>
    <lineage>
        <taxon>Bacteria</taxon>
        <taxon>Pseudomonadati</taxon>
        <taxon>Planctomycetota</taxon>
        <taxon>Planctomycetia</taxon>
        <taxon>Isosphaerales</taxon>
        <taxon>Isosphaeraceae</taxon>
        <taxon>Singulisphaera</taxon>
    </lineage>
</organism>
<accession>A0AAU7CNT7</accession>
<gene>
    <name evidence="1" type="ORF">V5E97_12415</name>
</gene>
<dbReference type="EMBL" id="CP155447">
    <property type="protein sequence ID" value="XBH06806.1"/>
    <property type="molecule type" value="Genomic_DNA"/>
</dbReference>
<protein>
    <submittedName>
        <fullName evidence="1">Uncharacterized protein</fullName>
    </submittedName>
</protein>
<evidence type="ECO:0000313" key="1">
    <source>
        <dbReference type="EMBL" id="XBH06806.1"/>
    </source>
</evidence>